<protein>
    <recommendedName>
        <fullName evidence="4">F-box domain-containing protein</fullName>
    </recommendedName>
</protein>
<dbReference type="Proteomes" id="UP000887222">
    <property type="component" value="Unassembled WGS sequence"/>
</dbReference>
<keyword evidence="3" id="KW-1185">Reference proteome</keyword>
<proteinExistence type="predicted"/>
<evidence type="ECO:0008006" key="4">
    <source>
        <dbReference type="Google" id="ProtNLM"/>
    </source>
</evidence>
<comment type="caution">
    <text evidence="2">The sequence shown here is derived from an EMBL/GenBank/DDBJ whole genome shotgun (WGS) entry which is preliminary data.</text>
</comment>
<sequence>MVTPVSSRSSTPAPSRSAHAAQASSSPAPPPLSARDAGASGGTPRGEVRLYADRRPTLMRLPLDVLKEVVQWLPADKSELRNAALTSRTMHGIVHAFAKPNIQVADLKGIARRAFMPGRPDQSAALRDILARVEHEPGKPVLTGSFRHEVLDHALTLYVRMNRNAVPDEQAGALFRRAVDVAVNDRAPADRVKGFCIVAGHIDHLPPDMLKSVLEHAGDRVRRMAPRESARLRELLGLLLDAANLRELPDAARYAGARKLLTDAAAEPHMLHGAARHLLLKYLLLHATPLAGEEGLETFRHATALAMGDAGEDGKIEGLRIVFDALPSLDGDRRLDALEHALGLVSRETKSDAARARGLACLMEAYGRASPADGKDFAGRVLQQLRRITDPRLEFDGLLHALRHARRLVGDEPATQAVSRALDLALSAPSHAGRLSAFLELAKVFDHLPPGARAVVFGQALDGFWAAVTDDSARSRAVQALMDVFQSRPDEIGPGFTADAVGRIGEIQDPARRLEALSCVLDKARHCIPPERAAEAMTSAFGLLGQARISEAGRLGLLRKIMQPLGLLSAEQSEALFDCALSLGREMLERGQASPTAGVLIRAARESADPDGALRKLLSLIRGLASPDARLKAATALAAHPGLNPAEGESVTRFVFGIIYGKPDQSYIGAIRDLVAVASRASQQQAVAFLGGALDILEQTQNQAEFIEGVRCVGDERQCALILQTHPALGMRLQEMVAVRTGTPGAEPQP</sequence>
<reference evidence="2 3" key="1">
    <citation type="journal article" date="2022" name="Int. J. Syst. Evol. Microbiol.">
        <title>Noviherbaspirillum aridicola sp. nov., isolated from an arid soil in Pakistan.</title>
        <authorList>
            <person name="Khan I.U."/>
            <person name="Saqib M."/>
            <person name="Amin A."/>
            <person name="Hussain F."/>
            <person name="Li L."/>
            <person name="Liu Y.H."/>
            <person name="Fang B.Z."/>
            <person name="Ahmed I."/>
            <person name="Li W.J."/>
        </authorList>
    </citation>
    <scope>NUCLEOTIDE SEQUENCE [LARGE SCALE GENOMIC DNA]</scope>
    <source>
        <strain evidence="2 3">NCCP-691</strain>
    </source>
</reference>
<name>A0ABQ4Q917_9BURK</name>
<dbReference type="RefSeq" id="WP_220810096.1">
    <property type="nucleotide sequence ID" value="NZ_BPMK01000019.1"/>
</dbReference>
<evidence type="ECO:0000256" key="1">
    <source>
        <dbReference type="SAM" id="MobiDB-lite"/>
    </source>
</evidence>
<evidence type="ECO:0000313" key="3">
    <source>
        <dbReference type="Proteomes" id="UP000887222"/>
    </source>
</evidence>
<organism evidence="2 3">
    <name type="scientific">Noviherbaspirillum aridicola</name>
    <dbReference type="NCBI Taxonomy" id="2849687"/>
    <lineage>
        <taxon>Bacteria</taxon>
        <taxon>Pseudomonadati</taxon>
        <taxon>Pseudomonadota</taxon>
        <taxon>Betaproteobacteria</taxon>
        <taxon>Burkholderiales</taxon>
        <taxon>Oxalobacteraceae</taxon>
        <taxon>Noviherbaspirillum</taxon>
    </lineage>
</organism>
<feature type="compositionally biased region" description="Low complexity" evidence="1">
    <location>
        <begin position="1"/>
        <end position="26"/>
    </location>
</feature>
<accession>A0ABQ4Q917</accession>
<dbReference type="EMBL" id="BPMK01000019">
    <property type="protein sequence ID" value="GIZ53685.1"/>
    <property type="molecule type" value="Genomic_DNA"/>
</dbReference>
<evidence type="ECO:0000313" key="2">
    <source>
        <dbReference type="EMBL" id="GIZ53685.1"/>
    </source>
</evidence>
<gene>
    <name evidence="2" type="ORF">NCCP691_36990</name>
</gene>
<feature type="region of interest" description="Disordered" evidence="1">
    <location>
        <begin position="1"/>
        <end position="49"/>
    </location>
</feature>